<organism evidence="8 9">
    <name type="scientific">Nitzschia inconspicua</name>
    <dbReference type="NCBI Taxonomy" id="303405"/>
    <lineage>
        <taxon>Eukaryota</taxon>
        <taxon>Sar</taxon>
        <taxon>Stramenopiles</taxon>
        <taxon>Ochrophyta</taxon>
        <taxon>Bacillariophyta</taxon>
        <taxon>Bacillariophyceae</taxon>
        <taxon>Bacillariophycidae</taxon>
        <taxon>Bacillariales</taxon>
        <taxon>Bacillariaceae</taxon>
        <taxon>Nitzschia</taxon>
    </lineage>
</organism>
<comment type="caution">
    <text evidence="8">The sequence shown here is derived from an EMBL/GenBank/DDBJ whole genome shotgun (WGS) entry which is preliminary data.</text>
</comment>
<evidence type="ECO:0000259" key="7">
    <source>
        <dbReference type="SMART" id="SM01027"/>
    </source>
</evidence>
<dbReference type="GO" id="GO:0005847">
    <property type="term" value="C:mRNA cleavage and polyadenylation specificity factor complex"/>
    <property type="evidence" value="ECO:0007669"/>
    <property type="project" value="InterPro"/>
</dbReference>
<keyword evidence="3 4" id="KW-0539">Nucleus</keyword>
<dbReference type="GO" id="GO:0003723">
    <property type="term" value="F:RNA binding"/>
    <property type="evidence" value="ECO:0007669"/>
    <property type="project" value="UniProtKB-KW"/>
</dbReference>
<dbReference type="PANTHER" id="PTHR45922">
    <property type="entry name" value="CLEAVAGE AND POLYADENYLATION SPECIFICITY FACTOR SUBUNIT 2"/>
    <property type="match status" value="1"/>
</dbReference>
<evidence type="ECO:0000256" key="6">
    <source>
        <dbReference type="SAM" id="MobiDB-lite"/>
    </source>
</evidence>
<sequence length="1034" mass="113103">MLRITPLYGSRWEEAGAAKRGSCTLVEYADVRVLVNVGLRVDDDAAGTVMDSSRRSTAVDHQNFPTPESASSFWENLPPHDCLVLTESSLECIGSLPLYVKGVSRQKQRELHLPLDDKNATFLPPIYATFPTVKMGQMSLYDYHANLCLDGAKPPFSLEEIDAAFALLRTIKYSQTLLLPVSLTSAPNSTASSSLSPRLAVTAQRAGHVVGGAFLVLERLQDETTVVFTSTYHIAKEVHLESSTLLKYGATPDVLVTRPGGPACPLIGQLYQQNVLPRTPLVTQAQRNLTNHVLNILRRDGNVLLPIDASGRALELLLILQRFWDRQRLAGSYNLVWMGHMAYNTLDFARSQLEWMNADLGNQFDNSQRSGGGGGHPYALRDVQICTNMSELEKIIANGDPTCVLASGMTLDHGPARDLLLRWGDNDNNAIVFTDSSQCCQRRQQKEDPIGTNGTHGLHSMGSRNAAVVATSRETTKGIMAPEEVVTAAAQEAGLIGSGTEGDEGDEDVGLAISVEDASAYTTAFQLLQYWCQAKLEDREMEDSVEVDVLVPKRRPLAGPELQQFLEEEESARRAQRRKEEEEAMLREVELAKGRLRLGEDVKVGHSSVVGGSSVNGVEAPTGLSSVSNLPFARPKKKSRFDSSLFLKFSKPLHLTFEVREDAVGLGQRDQTAKFGIGESIESSEVVEDDYGISVVPDHFVDIVTGVDSSKFAAGSGRIGDEVMRRGLGYGASGGDDTGKKRGAAEENEENEDVELDERGMEAADLSEGRGIIRGRNGRPPIRITNVNRRFQVFAEIDYIPLEGRVDAQAARQSVRALQPRQVVVLGGTKETKIEIEMNDKPAKRAKSLLETDEVQILADAARGFITTDNEVLTPFDGEMVELKVGHAAYSARLIATPYRTQEEKEKDETPVEPIELHETKIGDCIVSLLDYVATGQRVAIDGSVVLAPKKKSSKLPAVYVSDGEVLLTDLRTELIAQGMKAEYSSHSGYSQLIVNGRIIVKKMSNNGKIDLEGPLCEDFFTQEEFVGDGIRDS</sequence>
<feature type="region of interest" description="Disordered" evidence="6">
    <location>
        <begin position="728"/>
        <end position="758"/>
    </location>
</feature>
<keyword evidence="5" id="KW-0175">Coiled coil</keyword>
<keyword evidence="4" id="KW-0694">RNA-binding</keyword>
<dbReference type="SMART" id="SM01027">
    <property type="entry name" value="Beta-Casp"/>
    <property type="match status" value="1"/>
</dbReference>
<protein>
    <recommendedName>
        <fullName evidence="4">Cleavage and polyadenylation specificity factor subunit 2</fullName>
    </recommendedName>
    <alternativeName>
        <fullName evidence="4">Cleavage and polyadenylation specificity factor 100 kDa subunit</fullName>
    </alternativeName>
</protein>
<dbReference type="EMBL" id="JAGRRH010000016">
    <property type="protein sequence ID" value="KAG7354850.1"/>
    <property type="molecule type" value="Genomic_DNA"/>
</dbReference>
<evidence type="ECO:0000256" key="2">
    <source>
        <dbReference type="ARBA" id="ARBA00022664"/>
    </source>
</evidence>
<accession>A0A9K3PP37</accession>
<dbReference type="InterPro" id="IPR027075">
    <property type="entry name" value="CPSF2"/>
</dbReference>
<dbReference type="InterPro" id="IPR022712">
    <property type="entry name" value="Beta_Casp"/>
</dbReference>
<evidence type="ECO:0000256" key="4">
    <source>
        <dbReference type="RuleBase" id="RU365006"/>
    </source>
</evidence>
<proteinExistence type="inferred from homology"/>
<feature type="domain" description="Beta-Casp" evidence="7">
    <location>
        <begin position="313"/>
        <end position="444"/>
    </location>
</feature>
<evidence type="ECO:0000256" key="1">
    <source>
        <dbReference type="ARBA" id="ARBA00004123"/>
    </source>
</evidence>
<evidence type="ECO:0000256" key="5">
    <source>
        <dbReference type="SAM" id="Coils"/>
    </source>
</evidence>
<dbReference type="Pfam" id="PF10996">
    <property type="entry name" value="Beta-Casp"/>
    <property type="match status" value="1"/>
</dbReference>
<evidence type="ECO:0000313" key="9">
    <source>
        <dbReference type="Proteomes" id="UP000693970"/>
    </source>
</evidence>
<dbReference type="AlphaFoldDB" id="A0A9K3PP37"/>
<dbReference type="InterPro" id="IPR001279">
    <property type="entry name" value="Metallo-B-lactamas"/>
</dbReference>
<dbReference type="PANTHER" id="PTHR45922:SF1">
    <property type="entry name" value="CLEAVAGE AND POLYADENYLATION SPECIFICITY FACTOR SUBUNIT 2"/>
    <property type="match status" value="1"/>
</dbReference>
<name>A0A9K3PP37_9STRA</name>
<keyword evidence="2 4" id="KW-0507">mRNA processing</keyword>
<comment type="subcellular location">
    <subcellularLocation>
        <location evidence="1 4">Nucleus</location>
    </subcellularLocation>
</comment>
<dbReference type="Pfam" id="PF16661">
    <property type="entry name" value="Lactamase_B_6"/>
    <property type="match status" value="1"/>
</dbReference>
<keyword evidence="9" id="KW-1185">Reference proteome</keyword>
<gene>
    <name evidence="8" type="ORF">IV203_004206</name>
</gene>
<dbReference type="GO" id="GO:0006398">
    <property type="term" value="P:mRNA 3'-end processing by stem-loop binding and cleavage"/>
    <property type="evidence" value="ECO:0007669"/>
    <property type="project" value="InterPro"/>
</dbReference>
<dbReference type="InterPro" id="IPR025069">
    <property type="entry name" value="Cpsf2_C"/>
</dbReference>
<comment type="similarity">
    <text evidence="4">Belongs to the metallo-beta-lactamase superfamily. RNA-metabolizing metallo-beta-lactamase-like family. CPSF2/YSH1 subfamily.</text>
</comment>
<feature type="coiled-coil region" evidence="5">
    <location>
        <begin position="562"/>
        <end position="592"/>
    </location>
</feature>
<reference evidence="8" key="1">
    <citation type="journal article" date="2021" name="Sci. Rep.">
        <title>Diploid genomic architecture of Nitzschia inconspicua, an elite biomass production diatom.</title>
        <authorList>
            <person name="Oliver A."/>
            <person name="Podell S."/>
            <person name="Pinowska A."/>
            <person name="Traller J.C."/>
            <person name="Smith S.R."/>
            <person name="McClure R."/>
            <person name="Beliaev A."/>
            <person name="Bohutskyi P."/>
            <person name="Hill E.A."/>
            <person name="Rabines A."/>
            <person name="Zheng H."/>
            <person name="Allen L.Z."/>
            <person name="Kuo A."/>
            <person name="Grigoriev I.V."/>
            <person name="Allen A.E."/>
            <person name="Hazlebeck D."/>
            <person name="Allen E.E."/>
        </authorList>
    </citation>
    <scope>NUCLEOTIDE SEQUENCE</scope>
    <source>
        <strain evidence="8">Hildebrandi</strain>
    </source>
</reference>
<reference evidence="8" key="2">
    <citation type="submission" date="2021-04" db="EMBL/GenBank/DDBJ databases">
        <authorList>
            <person name="Podell S."/>
        </authorList>
    </citation>
    <scope>NUCLEOTIDE SEQUENCE</scope>
    <source>
        <strain evidence="8">Hildebrandi</strain>
    </source>
</reference>
<feature type="compositionally biased region" description="Acidic residues" evidence="6">
    <location>
        <begin position="746"/>
        <end position="756"/>
    </location>
</feature>
<dbReference type="Pfam" id="PF13299">
    <property type="entry name" value="CPSF100_C"/>
    <property type="match status" value="1"/>
</dbReference>
<evidence type="ECO:0000256" key="3">
    <source>
        <dbReference type="ARBA" id="ARBA00023242"/>
    </source>
</evidence>
<dbReference type="OrthoDB" id="64353at2759"/>
<dbReference type="Proteomes" id="UP000693970">
    <property type="component" value="Unassembled WGS sequence"/>
</dbReference>
<evidence type="ECO:0000313" key="8">
    <source>
        <dbReference type="EMBL" id="KAG7354850.1"/>
    </source>
</evidence>